<evidence type="ECO:0000259" key="7">
    <source>
        <dbReference type="PROSITE" id="PS51192"/>
    </source>
</evidence>
<dbReference type="Proteomes" id="UP000789901">
    <property type="component" value="Unassembled WGS sequence"/>
</dbReference>
<reference evidence="8 9" key="1">
    <citation type="submission" date="2021-06" db="EMBL/GenBank/DDBJ databases">
        <authorList>
            <person name="Kallberg Y."/>
            <person name="Tangrot J."/>
            <person name="Rosling A."/>
        </authorList>
    </citation>
    <scope>NUCLEOTIDE SEQUENCE [LARGE SCALE GENOMIC DNA]</scope>
    <source>
        <strain evidence="8 9">120-4 pot B 10/14</strain>
    </source>
</reference>
<organism evidence="8 9">
    <name type="scientific">Gigaspora margarita</name>
    <dbReference type="NCBI Taxonomy" id="4874"/>
    <lineage>
        <taxon>Eukaryota</taxon>
        <taxon>Fungi</taxon>
        <taxon>Fungi incertae sedis</taxon>
        <taxon>Mucoromycota</taxon>
        <taxon>Glomeromycotina</taxon>
        <taxon>Glomeromycetes</taxon>
        <taxon>Diversisporales</taxon>
        <taxon>Gigasporaceae</taxon>
        <taxon>Gigaspora</taxon>
    </lineage>
</organism>
<keyword evidence="2" id="KW-0238">DNA-binding</keyword>
<evidence type="ECO:0000256" key="1">
    <source>
        <dbReference type="ARBA" id="ARBA00005446"/>
    </source>
</evidence>
<dbReference type="InterPro" id="IPR011545">
    <property type="entry name" value="DEAD/DEAH_box_helicase_dom"/>
</dbReference>
<dbReference type="EMBL" id="CAJVQB010014985">
    <property type="protein sequence ID" value="CAG8771808.1"/>
    <property type="molecule type" value="Genomic_DNA"/>
</dbReference>
<dbReference type="SMART" id="SM00487">
    <property type="entry name" value="DEXDc"/>
    <property type="match status" value="1"/>
</dbReference>
<dbReference type="Gene3D" id="1.10.10.10">
    <property type="entry name" value="Winged helix-like DNA-binding domain superfamily/Winged helix DNA-binding domain"/>
    <property type="match status" value="1"/>
</dbReference>
<dbReference type="InterPro" id="IPR027417">
    <property type="entry name" value="P-loop_NTPase"/>
</dbReference>
<evidence type="ECO:0000256" key="5">
    <source>
        <dbReference type="ARBA" id="ARBA00034808"/>
    </source>
</evidence>
<dbReference type="PANTHER" id="PTHR13710:SF105">
    <property type="entry name" value="ATP-DEPENDENT DNA HELICASE Q1"/>
    <property type="match status" value="1"/>
</dbReference>
<dbReference type="PROSITE" id="PS51192">
    <property type="entry name" value="HELICASE_ATP_BIND_1"/>
    <property type="match status" value="1"/>
</dbReference>
<evidence type="ECO:0000256" key="6">
    <source>
        <dbReference type="SAM" id="Coils"/>
    </source>
</evidence>
<comment type="similarity">
    <text evidence="1">Belongs to the helicase family. RecQ subfamily.</text>
</comment>
<dbReference type="PANTHER" id="PTHR13710">
    <property type="entry name" value="DNA HELICASE RECQ FAMILY MEMBER"/>
    <property type="match status" value="1"/>
</dbReference>
<dbReference type="Gene3D" id="3.40.50.300">
    <property type="entry name" value="P-loop containing nucleotide triphosphate hydrolases"/>
    <property type="match status" value="2"/>
</dbReference>
<name>A0ABN7VGW4_GIGMA</name>
<sequence>MSLIPPGNSQEGCLVREINPELEVLMLHENLQAILLDKNALPSTAGYYNKPKTRKENWIPLLPGYSIFFQLAKKFYKFSIINENHYLKFQSITYDDDDLTKISGINSDYGLFRDIWTRIDPTGKRSLLQYLGFLDEENVAFLKATVAMHYLNLLLENQLLVRAKKNEILLLEKLKVNAGKISILIDTKSKKENPSILIQHDIFLEKGDKNLPPECIQALMLEHKEEKVKVKNLTQKINRLKKRIEQLDSELEQSLVEDDLDKDNSLESNINNAIESNQLGSMILVSTKNYLSLVLTQPCPNCSNSSLSNKIYNISSIGFQVKCIIECKKCNDIYEYTNEKETRFAKATAAAGLAGGISHNALQSSLATIGITSQIGRKLYNNYQKMYFTSLIASAKLSTTQALQRCIEYAVSQKNEALAVGFDCSWAHVRNANQASSEFICQEMLSEYFHKPIIAFYVVQKKVLNQISPQLEENNLHLEICVDGDLDSNKTLVHVHIRTKISADLKHLTKNIRNSVLKDKNFKPFEDHIMRWFHDCIYSAELKREAKDQFAPSEEETRKMQVDGLIRHLQNNHSSCWSDICWTKDDPTIILQNPTLCHSSEKLIGFDFSKELVYYKDKVRERIRDSEFYPSFAALIVDFDVTVRCQSCCAFPKRLMDLSMDIDKIISLDDQVKTIAEKIFKFTDLRPEQMDAINHYIGGKKNTLVIMKTGSGKSFCYAVSSIIFDGLTIIISPLKSFNSKSRSFIKLGILCGGLLASSQGTVEYEAKVCEEIALGFTLLLFVTPEKLLLNRSLKTLYKRLYDNKKLQFYPNSRIMALTATLSWKNIKNLQNNLNINNKEFKLVRGGDLLRHELCFSVLDRKDINSGWIGQIMDLVKDIKESSHAIIYCAQVKDCTEIHKALSLEMEKGTLGIYHGQLAEDEKKDVIKKWNKKQIYIMIATSAFGLANEDNKDNEQTNARMLYLIKAQFQLFEQISRCYQWPEDPIPPACNLCDNCQNCKDNCVEQQDVKLDILDLLNVASLLCENNDKIVPLDVVNVFCGAKKNAQFKSKKLNLLNLENREKPKWLKTKELAKFALADLVRRGLLKQTIWLDRKANTAHITCNLVIEGMTKD</sequence>
<feature type="coiled-coil region" evidence="6">
    <location>
        <begin position="216"/>
        <end position="257"/>
    </location>
</feature>
<keyword evidence="3" id="KW-0413">Isomerase</keyword>
<accession>A0ABN7VGW4</accession>
<proteinExistence type="inferred from homology"/>
<feature type="domain" description="Helicase ATP-binding" evidence="7">
    <location>
        <begin position="694"/>
        <end position="839"/>
    </location>
</feature>
<dbReference type="InterPro" id="IPR036388">
    <property type="entry name" value="WH-like_DNA-bd_sf"/>
</dbReference>
<evidence type="ECO:0000256" key="2">
    <source>
        <dbReference type="ARBA" id="ARBA00023125"/>
    </source>
</evidence>
<keyword evidence="9" id="KW-1185">Reference proteome</keyword>
<comment type="catalytic activity">
    <reaction evidence="4">
        <text>Couples ATP hydrolysis with the unwinding of duplex DNA by translocating in the 3'-5' direction.</text>
        <dbReference type="EC" id="5.6.2.4"/>
    </reaction>
</comment>
<dbReference type="Pfam" id="PF00270">
    <property type="entry name" value="DEAD"/>
    <property type="match status" value="1"/>
</dbReference>
<protein>
    <recommendedName>
        <fullName evidence="5">DNA 3'-5' helicase</fullName>
        <ecNumber evidence="5">5.6.2.4</ecNumber>
    </recommendedName>
</protein>
<dbReference type="EC" id="5.6.2.4" evidence="5"/>
<evidence type="ECO:0000256" key="3">
    <source>
        <dbReference type="ARBA" id="ARBA00023235"/>
    </source>
</evidence>
<dbReference type="InterPro" id="IPR014001">
    <property type="entry name" value="Helicase_ATP-bd"/>
</dbReference>
<evidence type="ECO:0000256" key="4">
    <source>
        <dbReference type="ARBA" id="ARBA00034617"/>
    </source>
</evidence>
<feature type="non-terminal residue" evidence="8">
    <location>
        <position position="1112"/>
    </location>
</feature>
<gene>
    <name evidence="8" type="ORF">GMARGA_LOCUS18607</name>
</gene>
<evidence type="ECO:0000313" key="8">
    <source>
        <dbReference type="EMBL" id="CAG8771808.1"/>
    </source>
</evidence>
<comment type="caution">
    <text evidence="8">The sequence shown here is derived from an EMBL/GenBank/DDBJ whole genome shotgun (WGS) entry which is preliminary data.</text>
</comment>
<keyword evidence="6" id="KW-0175">Coiled coil</keyword>
<dbReference type="SUPFAM" id="SSF52540">
    <property type="entry name" value="P-loop containing nucleoside triphosphate hydrolases"/>
    <property type="match status" value="2"/>
</dbReference>
<evidence type="ECO:0000313" key="9">
    <source>
        <dbReference type="Proteomes" id="UP000789901"/>
    </source>
</evidence>